<dbReference type="STRING" id="640635.SAMN04489806_0469"/>
<dbReference type="Proteomes" id="UP000199183">
    <property type="component" value="Unassembled WGS sequence"/>
</dbReference>
<evidence type="ECO:0000313" key="2">
    <source>
        <dbReference type="Proteomes" id="UP000199183"/>
    </source>
</evidence>
<sequence length="211" mass="22540">MSELLVSMLVFSVLLTVVAGMYVSITRSSNQSQAIDASTRVAANAMNEVSLVIRNGTTITQASTTDLIAAFPEAKSDSLTVYSILDSTSAGLTPVKVQFWINADRELIETRWAATKTGEYWTWPSSTPSTSRNLSGSLLVSEEKPLFTYLDEAGTKITGGTNGTLSPDQRAKVTSVSITMRVEAADGGADLRTVDLDNVVGVPNLGNVRQE</sequence>
<organism evidence="1 2">
    <name type="scientific">Paramicrobacterium humi</name>
    <dbReference type="NCBI Taxonomy" id="640635"/>
    <lineage>
        <taxon>Bacteria</taxon>
        <taxon>Bacillati</taxon>
        <taxon>Actinomycetota</taxon>
        <taxon>Actinomycetes</taxon>
        <taxon>Micrococcales</taxon>
        <taxon>Microbacteriaceae</taxon>
        <taxon>Paramicrobacterium</taxon>
    </lineage>
</organism>
<gene>
    <name evidence="1" type="ORF">SAMN04489806_0469</name>
</gene>
<dbReference type="EMBL" id="FNRY01000001">
    <property type="protein sequence ID" value="SEB40840.1"/>
    <property type="molecule type" value="Genomic_DNA"/>
</dbReference>
<name>A0A1H4J3F5_9MICO</name>
<keyword evidence="2" id="KW-1185">Reference proteome</keyword>
<evidence type="ECO:0000313" key="1">
    <source>
        <dbReference type="EMBL" id="SEB40840.1"/>
    </source>
</evidence>
<accession>A0A1H4J3F5</accession>
<protein>
    <submittedName>
        <fullName evidence="1">Uncharacterized protein</fullName>
    </submittedName>
</protein>
<reference evidence="1 2" key="1">
    <citation type="submission" date="2016-10" db="EMBL/GenBank/DDBJ databases">
        <authorList>
            <person name="de Groot N.N."/>
        </authorList>
    </citation>
    <scope>NUCLEOTIDE SEQUENCE [LARGE SCALE GENOMIC DNA]</scope>
    <source>
        <strain evidence="1 2">DSM 21799</strain>
    </source>
</reference>
<proteinExistence type="predicted"/>
<dbReference type="AlphaFoldDB" id="A0A1H4J3F5"/>